<dbReference type="Gene3D" id="1.10.510.40">
    <property type="match status" value="1"/>
</dbReference>
<dbReference type="Pfam" id="PF04183">
    <property type="entry name" value="IucA_IucC"/>
    <property type="match status" value="1"/>
</dbReference>
<evidence type="ECO:0000259" key="3">
    <source>
        <dbReference type="Pfam" id="PF06276"/>
    </source>
</evidence>
<evidence type="ECO:0000313" key="5">
    <source>
        <dbReference type="Proteomes" id="UP000002425"/>
    </source>
</evidence>
<evidence type="ECO:0000313" key="4">
    <source>
        <dbReference type="EMBL" id="ABE75057.1"/>
    </source>
</evidence>
<accession>Q1QB96</accession>
<comment type="similarity">
    <text evidence="1">Belongs to the IucA/IucC family.</text>
</comment>
<dbReference type="GO" id="GO:0019290">
    <property type="term" value="P:siderophore biosynthetic process"/>
    <property type="evidence" value="ECO:0007669"/>
    <property type="project" value="InterPro"/>
</dbReference>
<evidence type="ECO:0000259" key="2">
    <source>
        <dbReference type="Pfam" id="PF04183"/>
    </source>
</evidence>
<dbReference type="PANTHER" id="PTHR34384">
    <property type="entry name" value="L-2,3-DIAMINOPROPANOATE--CITRATE LIGASE"/>
    <property type="match status" value="1"/>
</dbReference>
<name>Q1QB96_PSYCK</name>
<dbReference type="InterPro" id="IPR043033">
    <property type="entry name" value="PvsD/AcsD-like_thumb_beta"/>
</dbReference>
<dbReference type="EMBL" id="CP000323">
    <property type="protein sequence ID" value="ABE75057.1"/>
    <property type="molecule type" value="Genomic_DNA"/>
</dbReference>
<dbReference type="InterPro" id="IPR037455">
    <property type="entry name" value="LucA/IucC-like"/>
</dbReference>
<protein>
    <submittedName>
        <fullName evidence="4">IucA/IucC</fullName>
    </submittedName>
</protein>
<dbReference type="GO" id="GO:0016881">
    <property type="term" value="F:acid-amino acid ligase activity"/>
    <property type="evidence" value="ECO:0007669"/>
    <property type="project" value="UniProtKB-ARBA"/>
</dbReference>
<dbReference type="STRING" id="335284.Pcryo_1276"/>
<dbReference type="Gene3D" id="1.10.150.640">
    <property type="entry name" value="AcsD, thumb domain, helical bundle"/>
    <property type="match status" value="1"/>
</dbReference>
<dbReference type="KEGG" id="pcr:Pcryo_1276"/>
<reference evidence="4" key="1">
    <citation type="submission" date="2006-03" db="EMBL/GenBank/DDBJ databases">
        <title>Complete sequence of chromosome of Psychrobacter cryohalolentis K5.</title>
        <authorList>
            <consortium name="US DOE Joint Genome Institute"/>
            <person name="Copeland A."/>
            <person name="Lucas S."/>
            <person name="Lapidus A."/>
            <person name="Barry K."/>
            <person name="Detter J.C."/>
            <person name="Glavina del Rio T."/>
            <person name="Hammon N."/>
            <person name="Israni S."/>
            <person name="Dalin E."/>
            <person name="Tice H."/>
            <person name="Pitluck S."/>
            <person name="Brettin T."/>
            <person name="Bruce D."/>
            <person name="Han C."/>
            <person name="Tapia R."/>
            <person name="Sims D.R."/>
            <person name="Gilna P."/>
            <person name="Schmutz J."/>
            <person name="Larimer F."/>
            <person name="Land M."/>
            <person name="Hauser L."/>
            <person name="Kyrpides N."/>
            <person name="Kim E."/>
            <person name="Richardson P."/>
        </authorList>
    </citation>
    <scope>NUCLEOTIDE SEQUENCE</scope>
    <source>
        <strain evidence="4">K5</strain>
    </source>
</reference>
<organism evidence="4 5">
    <name type="scientific">Psychrobacter cryohalolentis (strain ATCC BAA-1226 / DSM 17306 / VKM B-2378 / K5)</name>
    <dbReference type="NCBI Taxonomy" id="335284"/>
    <lineage>
        <taxon>Bacteria</taxon>
        <taxon>Pseudomonadati</taxon>
        <taxon>Pseudomonadota</taxon>
        <taxon>Gammaproteobacteria</taxon>
        <taxon>Moraxellales</taxon>
        <taxon>Moraxellaceae</taxon>
        <taxon>Psychrobacter</taxon>
    </lineage>
</organism>
<sequence length="684" mass="77635">MKPNYSLSNNTMPNFLPPSKTVENTPVPSLLSQYHQYKSEQHALTNIINCYLREFAIPNQDLSIDESDDDLPLCLRDNRACLSTRLLTIRFPVANEIASAKIVLPVAYFSHLGKCQPSGAPWLKARGQSWACLNIHQLVDYLHSYIATRYQIDINQELKYQIDNSISVTTAFLQALNNHATNYHHDLQQDKSTVNGYIDSEQALLWGHAYHPSPKSRQGVDMTSLLAHSPETQSQFALFWFKVDSSLVSYIGKDTQTVLRNIARTLLAGAGDLLESINSDTDTLHPDSDTDWVYYPCHPWEADGILANPIIKRAVTSGYMIPLGLIGKAVSSTSSVRTLYHHQLSHFIKCSIHVRLTNCIRKNAWYELHSAVYLNAILEKIDHSKRLTAPAFKLMLEPGAATLDMSAKFPDDDSSSTQFITESFGMLFRESFTTDEIKYLKPQVAAALFTEDRFRDSVIERQLQKHCVHTGQRDNERSSYDTLTCLWFSRYANILIDGTFDYFFNHGVVFEPHLQNTVIGFHQGLPTCVWIRDLEGTKLVDSLWLLTDATDLSERCKQSIRYSKAAGWSRIAYCVFVNNLSEAIFYLCRGAQSAEILEARLWQHVKEILMNWQLVYGTQPEIQDLLDGGSLPSKTNYKTRLLTLADKHSAYVMLPCPWQSSMLNANKDNKSNIKTHKLSELKVA</sequence>
<dbReference type="eggNOG" id="COG4264">
    <property type="taxonomic scope" value="Bacteria"/>
</dbReference>
<feature type="domain" description="Aerobactin siderophore biosynthesis IucA/IucC-like C-terminal" evidence="3">
    <location>
        <begin position="486"/>
        <end position="646"/>
    </location>
</feature>
<dbReference type="Pfam" id="PF06276">
    <property type="entry name" value="FhuF"/>
    <property type="match status" value="1"/>
</dbReference>
<dbReference type="Proteomes" id="UP000002425">
    <property type="component" value="Chromosome"/>
</dbReference>
<dbReference type="RefSeq" id="WP_011513609.1">
    <property type="nucleotide sequence ID" value="NC_007969.1"/>
</dbReference>
<dbReference type="HOGENOM" id="CLU_018283_1_0_6"/>
<keyword evidence="5" id="KW-1185">Reference proteome</keyword>
<dbReference type="InterPro" id="IPR043032">
    <property type="entry name" value="PvsD/AcsD-like_thumb_helix"/>
</dbReference>
<dbReference type="Gene3D" id="2.30.30.1240">
    <property type="entry name" value="AscD, thumb domain, four stranded beta-sheet"/>
    <property type="match status" value="1"/>
</dbReference>
<dbReference type="AlphaFoldDB" id="Q1QB96"/>
<evidence type="ECO:0000256" key="1">
    <source>
        <dbReference type="ARBA" id="ARBA00007832"/>
    </source>
</evidence>
<dbReference type="InterPro" id="IPR022770">
    <property type="entry name" value="IucA/IucC-like_C"/>
</dbReference>
<feature type="domain" description="Aerobactin siderophore biosynthesis IucA/IucC N-terminal" evidence="2">
    <location>
        <begin position="197"/>
        <end position="449"/>
    </location>
</feature>
<dbReference type="InterPro" id="IPR007310">
    <property type="entry name" value="Aerobactin_biosyn_IucA/IucC_N"/>
</dbReference>
<gene>
    <name evidence="4" type="ordered locus">Pcryo_1276</name>
</gene>
<proteinExistence type="inferred from homology"/>
<dbReference type="PANTHER" id="PTHR34384:SF5">
    <property type="entry name" value="L-2,3-DIAMINOPROPANOATE--CITRATE LIGASE"/>
    <property type="match status" value="1"/>
</dbReference>